<keyword evidence="2" id="KW-1185">Reference proteome</keyword>
<proteinExistence type="predicted"/>
<reference evidence="1 2" key="1">
    <citation type="journal article" date="2011" name="Science">
        <title>The ecoresponsive genome of Daphnia pulex.</title>
        <authorList>
            <person name="Colbourne J.K."/>
            <person name="Pfrender M.E."/>
            <person name="Gilbert D."/>
            <person name="Thomas W.K."/>
            <person name="Tucker A."/>
            <person name="Oakley T.H."/>
            <person name="Tokishita S."/>
            <person name="Aerts A."/>
            <person name="Arnold G.J."/>
            <person name="Basu M.K."/>
            <person name="Bauer D.J."/>
            <person name="Caceres C.E."/>
            <person name="Carmel L."/>
            <person name="Casola C."/>
            <person name="Choi J.H."/>
            <person name="Detter J.C."/>
            <person name="Dong Q."/>
            <person name="Dusheyko S."/>
            <person name="Eads B.D."/>
            <person name="Frohlich T."/>
            <person name="Geiler-Samerotte K.A."/>
            <person name="Gerlach D."/>
            <person name="Hatcher P."/>
            <person name="Jogdeo S."/>
            <person name="Krijgsveld J."/>
            <person name="Kriventseva E.V."/>
            <person name="Kultz D."/>
            <person name="Laforsch C."/>
            <person name="Lindquist E."/>
            <person name="Lopez J."/>
            <person name="Manak J.R."/>
            <person name="Muller J."/>
            <person name="Pangilinan J."/>
            <person name="Patwardhan R.P."/>
            <person name="Pitluck S."/>
            <person name="Pritham E.J."/>
            <person name="Rechtsteiner A."/>
            <person name="Rho M."/>
            <person name="Rogozin I.B."/>
            <person name="Sakarya O."/>
            <person name="Salamov A."/>
            <person name="Schaack S."/>
            <person name="Shapiro H."/>
            <person name="Shiga Y."/>
            <person name="Skalitzky C."/>
            <person name="Smith Z."/>
            <person name="Souvorov A."/>
            <person name="Sung W."/>
            <person name="Tang Z."/>
            <person name="Tsuchiya D."/>
            <person name="Tu H."/>
            <person name="Vos H."/>
            <person name="Wang M."/>
            <person name="Wolf Y.I."/>
            <person name="Yamagata H."/>
            <person name="Yamada T."/>
            <person name="Ye Y."/>
            <person name="Shaw J.R."/>
            <person name="Andrews J."/>
            <person name="Crease T.J."/>
            <person name="Tang H."/>
            <person name="Lucas S.M."/>
            <person name="Robertson H.M."/>
            <person name="Bork P."/>
            <person name="Koonin E.V."/>
            <person name="Zdobnov E.M."/>
            <person name="Grigoriev I.V."/>
            <person name="Lynch M."/>
            <person name="Boore J.L."/>
        </authorList>
    </citation>
    <scope>NUCLEOTIDE SEQUENCE [LARGE SCALE GENOMIC DNA]</scope>
</reference>
<evidence type="ECO:0000313" key="2">
    <source>
        <dbReference type="Proteomes" id="UP000000305"/>
    </source>
</evidence>
<dbReference type="Proteomes" id="UP000000305">
    <property type="component" value="Unassembled WGS sequence"/>
</dbReference>
<dbReference type="HOGENOM" id="CLU_386502_0_0_1"/>
<organism evidence="1 2">
    <name type="scientific">Daphnia pulex</name>
    <name type="common">Water flea</name>
    <dbReference type="NCBI Taxonomy" id="6669"/>
    <lineage>
        <taxon>Eukaryota</taxon>
        <taxon>Metazoa</taxon>
        <taxon>Ecdysozoa</taxon>
        <taxon>Arthropoda</taxon>
        <taxon>Crustacea</taxon>
        <taxon>Branchiopoda</taxon>
        <taxon>Diplostraca</taxon>
        <taxon>Cladocera</taxon>
        <taxon>Anomopoda</taxon>
        <taxon>Daphniidae</taxon>
        <taxon>Daphnia</taxon>
    </lineage>
</organism>
<sequence>MEEVTLKVNKIPPGTRILFAHDSSNASANNQQIKANATEIQFDLRNTSLVLPTETCGQMFLIAALWNHSSVNNKSLVAKRAWPFQVTCENDVDLALYVELNSFPLSSGIFSNNMTLIIGIPILQQLLGLKIYLANADESKTSFLRRTSPSLPKVMVHITPRKHSLLIKGVASYKTVRHRLGDEILHRDQLIDVELDYSSSAINPGQKLLLNSSVLQFLSTSICGEAWMVFRLELEDLNVENNFAVIPVFLDCSVLPEMMLASLGTCDVVPDEFSMGRSALMFTSLQFSGAMSLNAFLYKIEDKTYLPLRGNEVIVPELLDKFRMIQLERNRLIKRNQCPSHVELRLNFDATLFGQLYGLIELLNDRLILSNQSEQQKSQQEQIILISQALGGLLVASTSYKSVSAYFMDSVLNGLFTYWPFFPFDISSTQSASTQGPKIHPPLHQSWHERFAKIVAHFMRKTIYADYEGKPNPDTGLQNFLNQLLWSPDTLEGPSLSKHSVDKLRQFLLMVLQKKLPTTFDDLPLEMLNSLSFFSGEVTSPVPINEIQVKTAIETVFKAVQQTITMNSNLVRDEGKNDPSNNQEDVANKLAVLSSLIEAINTQSIITRLTVIIQKIQESVSLNKQWILMEGMSDTAIDAELYCRLHALNRIRFRQDPQAENLFEKLHRITFWKRDSGVIYRGDISGITGRLYWNRVAVCHCDGFSPTKYHSHVDP</sequence>
<dbReference type="InParanoid" id="E9H1E1"/>
<dbReference type="AlphaFoldDB" id="E9H1E1"/>
<dbReference type="EMBL" id="GL732583">
    <property type="protein sequence ID" value="EFX74427.1"/>
    <property type="molecule type" value="Genomic_DNA"/>
</dbReference>
<name>E9H1E1_DAPPU</name>
<accession>E9H1E1</accession>
<gene>
    <name evidence="1" type="ORF">DAPPUDRAFT_108981</name>
</gene>
<dbReference type="OrthoDB" id="6343719at2759"/>
<protein>
    <submittedName>
        <fullName evidence="1">Uncharacterized protein</fullName>
    </submittedName>
</protein>
<dbReference type="KEGG" id="dpx:DAPPUDRAFT_108981"/>
<evidence type="ECO:0000313" key="1">
    <source>
        <dbReference type="EMBL" id="EFX74427.1"/>
    </source>
</evidence>